<proteinExistence type="predicted"/>
<dbReference type="Proteomes" id="UP001465976">
    <property type="component" value="Unassembled WGS sequence"/>
</dbReference>
<keyword evidence="2" id="KW-1185">Reference proteome</keyword>
<organism evidence="1 2">
    <name type="scientific">Marasmius crinis-equi</name>
    <dbReference type="NCBI Taxonomy" id="585013"/>
    <lineage>
        <taxon>Eukaryota</taxon>
        <taxon>Fungi</taxon>
        <taxon>Dikarya</taxon>
        <taxon>Basidiomycota</taxon>
        <taxon>Agaricomycotina</taxon>
        <taxon>Agaricomycetes</taxon>
        <taxon>Agaricomycetidae</taxon>
        <taxon>Agaricales</taxon>
        <taxon>Marasmiineae</taxon>
        <taxon>Marasmiaceae</taxon>
        <taxon>Marasmius</taxon>
    </lineage>
</organism>
<reference evidence="1 2" key="1">
    <citation type="submission" date="2024-02" db="EMBL/GenBank/DDBJ databases">
        <title>A draft genome for the cacao thread blight pathogen Marasmius crinis-equi.</title>
        <authorList>
            <person name="Cohen S.P."/>
            <person name="Baruah I.K."/>
            <person name="Amoako-Attah I."/>
            <person name="Bukari Y."/>
            <person name="Meinhardt L.W."/>
            <person name="Bailey B.A."/>
        </authorList>
    </citation>
    <scope>NUCLEOTIDE SEQUENCE [LARGE SCALE GENOMIC DNA]</scope>
    <source>
        <strain evidence="1 2">GH-76</strain>
    </source>
</reference>
<evidence type="ECO:0000313" key="1">
    <source>
        <dbReference type="EMBL" id="KAL0573328.1"/>
    </source>
</evidence>
<dbReference type="PANTHER" id="PTHR21310:SF15">
    <property type="entry name" value="AMINOGLYCOSIDE PHOSPHOTRANSFERASE DOMAIN-CONTAINING PROTEIN"/>
    <property type="match status" value="1"/>
</dbReference>
<evidence type="ECO:0008006" key="3">
    <source>
        <dbReference type="Google" id="ProtNLM"/>
    </source>
</evidence>
<sequence>MKVVLSDGTEVINRRVPKSDDDTWNERKFCGEIDIMRLLHFHESIPVPEVYFSGSTGDYSYMVIEKMQGVPLFNIFSTLPSSVKAGSTSNTKIGSLRGSAENLVVEPRTYIRRYSPTIIARTRTRRPTLNRNATWRDSELKYGPKPVVTRRNISAVDLDPCNILVDQESSVVTGIIDWEFNSVQPALLVAEYPSWLLYSGCFDPRFAGDTNWWFDGPRECAFHREMFEKVRSIIHFNFLATDMASKFVKAKDPEFHDCLVKGGLLRDAVGWPNSIVPDPGCARMAEWLDDSLQTNSKTPPT</sequence>
<protein>
    <recommendedName>
        <fullName evidence="3">Aminoglycoside phosphotransferase domain-containing protein</fullName>
    </recommendedName>
</protein>
<dbReference type="PANTHER" id="PTHR21310">
    <property type="entry name" value="AMINOGLYCOSIDE PHOSPHOTRANSFERASE-RELATED-RELATED"/>
    <property type="match status" value="1"/>
</dbReference>
<evidence type="ECO:0000313" key="2">
    <source>
        <dbReference type="Proteomes" id="UP001465976"/>
    </source>
</evidence>
<gene>
    <name evidence="1" type="ORF">V5O48_008626</name>
</gene>
<dbReference type="SUPFAM" id="SSF56112">
    <property type="entry name" value="Protein kinase-like (PK-like)"/>
    <property type="match status" value="1"/>
</dbReference>
<comment type="caution">
    <text evidence="1">The sequence shown here is derived from an EMBL/GenBank/DDBJ whole genome shotgun (WGS) entry which is preliminary data.</text>
</comment>
<dbReference type="EMBL" id="JBAHYK010000516">
    <property type="protein sequence ID" value="KAL0573328.1"/>
    <property type="molecule type" value="Genomic_DNA"/>
</dbReference>
<accession>A0ABR3FDF8</accession>
<name>A0ABR3FDF8_9AGAR</name>
<dbReference type="InterPro" id="IPR011009">
    <property type="entry name" value="Kinase-like_dom_sf"/>
</dbReference>
<dbReference type="InterPro" id="IPR051678">
    <property type="entry name" value="AGP_Transferase"/>
</dbReference>